<feature type="transmembrane region" description="Helical" evidence="1">
    <location>
        <begin position="6"/>
        <end position="29"/>
    </location>
</feature>
<gene>
    <name evidence="2" type="ORF">MCOR_36580</name>
</gene>
<evidence type="ECO:0000256" key="1">
    <source>
        <dbReference type="SAM" id="Phobius"/>
    </source>
</evidence>
<proteinExistence type="predicted"/>
<dbReference type="OrthoDB" id="6059266at2759"/>
<protein>
    <submittedName>
        <fullName evidence="2">Uncharacterized protein</fullName>
    </submittedName>
</protein>
<keyword evidence="1" id="KW-0812">Transmembrane</keyword>
<reference evidence="2 3" key="1">
    <citation type="submission" date="2020-06" db="EMBL/GenBank/DDBJ databases">
        <authorList>
            <person name="Li R."/>
            <person name="Bekaert M."/>
        </authorList>
    </citation>
    <scope>NUCLEOTIDE SEQUENCE [LARGE SCALE GENOMIC DNA]</scope>
    <source>
        <strain evidence="3">wild</strain>
    </source>
</reference>
<name>A0A6J8D1Q8_MYTCO</name>
<dbReference type="AlphaFoldDB" id="A0A6J8D1Q8"/>
<keyword evidence="1" id="KW-1133">Transmembrane helix</keyword>
<dbReference type="InterPro" id="IPR029034">
    <property type="entry name" value="Cystine-knot_cytokine"/>
</dbReference>
<dbReference type="EMBL" id="CACVKT020006575">
    <property type="protein sequence ID" value="CAC5402648.1"/>
    <property type="molecule type" value="Genomic_DNA"/>
</dbReference>
<evidence type="ECO:0000313" key="3">
    <source>
        <dbReference type="Proteomes" id="UP000507470"/>
    </source>
</evidence>
<keyword evidence="3" id="KW-1185">Reference proteome</keyword>
<dbReference type="Proteomes" id="UP000507470">
    <property type="component" value="Unassembled WGS sequence"/>
</dbReference>
<accession>A0A6J8D1Q8</accession>
<keyword evidence="1" id="KW-0472">Membrane</keyword>
<sequence length="219" mass="25128">MRERCANTWVCLAITFIGTSIALVGIICWREFILNDKETDARITRENLIKYYPTIYGIYKTNISYEQILLKGANRLTPTTQYFNPNTNCSFDCLPNGGKRISEPDYNRASVYNHACCQSTQVFTTPQFFQNINGVVREILQFNDSKLMIIMPQIFFQEECRQAKHCTGCICHYIDQATSAVVYKPGYTSATAIYISQLEIDIFYLHGCCKCINLIKRAP</sequence>
<dbReference type="SUPFAM" id="SSF57501">
    <property type="entry name" value="Cystine-knot cytokines"/>
    <property type="match status" value="1"/>
</dbReference>
<evidence type="ECO:0000313" key="2">
    <source>
        <dbReference type="EMBL" id="CAC5402648.1"/>
    </source>
</evidence>
<organism evidence="2 3">
    <name type="scientific">Mytilus coruscus</name>
    <name type="common">Sea mussel</name>
    <dbReference type="NCBI Taxonomy" id="42192"/>
    <lineage>
        <taxon>Eukaryota</taxon>
        <taxon>Metazoa</taxon>
        <taxon>Spiralia</taxon>
        <taxon>Lophotrochozoa</taxon>
        <taxon>Mollusca</taxon>
        <taxon>Bivalvia</taxon>
        <taxon>Autobranchia</taxon>
        <taxon>Pteriomorphia</taxon>
        <taxon>Mytilida</taxon>
        <taxon>Mytiloidea</taxon>
        <taxon>Mytilidae</taxon>
        <taxon>Mytilinae</taxon>
        <taxon>Mytilus</taxon>
    </lineage>
</organism>